<gene>
    <name evidence="1" type="ORF">CC80DRAFT_488595</name>
</gene>
<keyword evidence="2" id="KW-1185">Reference proteome</keyword>
<name>A0A6A5U811_9PLEO</name>
<dbReference type="EMBL" id="ML976981">
    <property type="protein sequence ID" value="KAF1961283.1"/>
    <property type="molecule type" value="Genomic_DNA"/>
</dbReference>
<proteinExistence type="predicted"/>
<protein>
    <submittedName>
        <fullName evidence="1">Uncharacterized protein</fullName>
    </submittedName>
</protein>
<reference evidence="1" key="1">
    <citation type="journal article" date="2020" name="Stud. Mycol.">
        <title>101 Dothideomycetes genomes: a test case for predicting lifestyles and emergence of pathogens.</title>
        <authorList>
            <person name="Haridas S."/>
            <person name="Albert R."/>
            <person name="Binder M."/>
            <person name="Bloem J."/>
            <person name="Labutti K."/>
            <person name="Salamov A."/>
            <person name="Andreopoulos B."/>
            <person name="Baker S."/>
            <person name="Barry K."/>
            <person name="Bills G."/>
            <person name="Bluhm B."/>
            <person name="Cannon C."/>
            <person name="Castanera R."/>
            <person name="Culley D."/>
            <person name="Daum C."/>
            <person name="Ezra D."/>
            <person name="Gonzalez J."/>
            <person name="Henrissat B."/>
            <person name="Kuo A."/>
            <person name="Liang C."/>
            <person name="Lipzen A."/>
            <person name="Lutzoni F."/>
            <person name="Magnuson J."/>
            <person name="Mondo S."/>
            <person name="Nolan M."/>
            <person name="Ohm R."/>
            <person name="Pangilinan J."/>
            <person name="Park H.-J."/>
            <person name="Ramirez L."/>
            <person name="Alfaro M."/>
            <person name="Sun H."/>
            <person name="Tritt A."/>
            <person name="Yoshinaga Y."/>
            <person name="Zwiers L.-H."/>
            <person name="Turgeon B."/>
            <person name="Goodwin S."/>
            <person name="Spatafora J."/>
            <person name="Crous P."/>
            <person name="Grigoriev I."/>
        </authorList>
    </citation>
    <scope>NUCLEOTIDE SEQUENCE</scope>
    <source>
        <strain evidence="1">CBS 675.92</strain>
    </source>
</reference>
<dbReference type="AlphaFoldDB" id="A0A6A5U811"/>
<accession>A0A6A5U811</accession>
<evidence type="ECO:0000313" key="1">
    <source>
        <dbReference type="EMBL" id="KAF1961283.1"/>
    </source>
</evidence>
<organism evidence="1 2">
    <name type="scientific">Byssothecium circinans</name>
    <dbReference type="NCBI Taxonomy" id="147558"/>
    <lineage>
        <taxon>Eukaryota</taxon>
        <taxon>Fungi</taxon>
        <taxon>Dikarya</taxon>
        <taxon>Ascomycota</taxon>
        <taxon>Pezizomycotina</taxon>
        <taxon>Dothideomycetes</taxon>
        <taxon>Pleosporomycetidae</taxon>
        <taxon>Pleosporales</taxon>
        <taxon>Massarineae</taxon>
        <taxon>Massarinaceae</taxon>
        <taxon>Byssothecium</taxon>
    </lineage>
</organism>
<evidence type="ECO:0000313" key="2">
    <source>
        <dbReference type="Proteomes" id="UP000800035"/>
    </source>
</evidence>
<sequence length="84" mass="9545">MNPVGEEGSMFGNLFDKVPPKRLEVKRIWQELFCILRVMHRLILGNSVNLCVDGGRVLLANRQEYAILKDLVMGMYCVVHSGEP</sequence>
<dbReference type="Proteomes" id="UP000800035">
    <property type="component" value="Unassembled WGS sequence"/>
</dbReference>
<dbReference type="OrthoDB" id="2898618at2759"/>